<feature type="domain" description="Methyltransferase type 11" evidence="2">
    <location>
        <begin position="95"/>
        <end position="192"/>
    </location>
</feature>
<dbReference type="Gene3D" id="3.40.50.150">
    <property type="entry name" value="Vaccinia Virus protein VP39"/>
    <property type="match status" value="1"/>
</dbReference>
<evidence type="ECO:0000256" key="1">
    <source>
        <dbReference type="ARBA" id="ARBA00022679"/>
    </source>
</evidence>
<dbReference type="PANTHER" id="PTHR44068">
    <property type="entry name" value="ZGC:194242"/>
    <property type="match status" value="1"/>
</dbReference>
<keyword evidence="4" id="KW-1185">Reference proteome</keyword>
<dbReference type="PANTHER" id="PTHR44068:SF1">
    <property type="entry name" value="HYPOTHETICAL LOC100005854"/>
    <property type="match status" value="1"/>
</dbReference>
<keyword evidence="1" id="KW-0808">Transferase</keyword>
<proteinExistence type="predicted"/>
<protein>
    <recommendedName>
        <fullName evidence="2">Methyltransferase type 11 domain-containing protein</fullName>
    </recommendedName>
</protein>
<evidence type="ECO:0000313" key="4">
    <source>
        <dbReference type="Proteomes" id="UP001500235"/>
    </source>
</evidence>
<accession>A0ABP7T5V7</accession>
<dbReference type="EMBL" id="BAABBQ010000001">
    <property type="protein sequence ID" value="GAA4021489.1"/>
    <property type="molecule type" value="Genomic_DNA"/>
</dbReference>
<evidence type="ECO:0000313" key="3">
    <source>
        <dbReference type="EMBL" id="GAA4021489.1"/>
    </source>
</evidence>
<dbReference type="InterPro" id="IPR029063">
    <property type="entry name" value="SAM-dependent_MTases_sf"/>
</dbReference>
<organism evidence="3 4">
    <name type="scientific">Sphingomonas swuensis</name>
    <dbReference type="NCBI Taxonomy" id="977800"/>
    <lineage>
        <taxon>Bacteria</taxon>
        <taxon>Pseudomonadati</taxon>
        <taxon>Pseudomonadota</taxon>
        <taxon>Alphaproteobacteria</taxon>
        <taxon>Sphingomonadales</taxon>
        <taxon>Sphingomonadaceae</taxon>
        <taxon>Sphingomonas</taxon>
    </lineage>
</organism>
<dbReference type="Pfam" id="PF08241">
    <property type="entry name" value="Methyltransf_11"/>
    <property type="match status" value="1"/>
</dbReference>
<dbReference type="Proteomes" id="UP001500235">
    <property type="component" value="Unassembled WGS sequence"/>
</dbReference>
<name>A0ABP7T5V7_9SPHN</name>
<reference evidence="4" key="1">
    <citation type="journal article" date="2019" name="Int. J. Syst. Evol. Microbiol.">
        <title>The Global Catalogue of Microorganisms (GCM) 10K type strain sequencing project: providing services to taxonomists for standard genome sequencing and annotation.</title>
        <authorList>
            <consortium name="The Broad Institute Genomics Platform"/>
            <consortium name="The Broad Institute Genome Sequencing Center for Infectious Disease"/>
            <person name="Wu L."/>
            <person name="Ma J."/>
        </authorList>
    </citation>
    <scope>NUCLEOTIDE SEQUENCE [LARGE SCALE GENOMIC DNA]</scope>
    <source>
        <strain evidence="4">JCM 17563</strain>
    </source>
</reference>
<dbReference type="InterPro" id="IPR013216">
    <property type="entry name" value="Methyltransf_11"/>
</dbReference>
<dbReference type="CDD" id="cd02440">
    <property type="entry name" value="AdoMet_MTases"/>
    <property type="match status" value="1"/>
</dbReference>
<evidence type="ECO:0000259" key="2">
    <source>
        <dbReference type="Pfam" id="PF08241"/>
    </source>
</evidence>
<comment type="caution">
    <text evidence="3">The sequence shown here is derived from an EMBL/GenBank/DDBJ whole genome shotgun (WGS) entry which is preliminary data.</text>
</comment>
<dbReference type="InterPro" id="IPR050447">
    <property type="entry name" value="Erg6_SMT_methyltransf"/>
</dbReference>
<gene>
    <name evidence="3" type="ORF">GCM10022280_22570</name>
</gene>
<sequence>MLWALLLLMVATGAIVAAGRLVQRRLRRLRDDHALRPTLWNRFYALDWGSTATNNYGFAPVDGSDPAPDRFQRQMYREIFKLLGDRPFPPGARLLEVSCGRGGGLNAFLDAAGPDAFDATGLDVAASAISYCQRSYADREGLTFVEGSAMDLPFADASVDVLLNVEASNDYPDRRRFFAEVRRVLKPGGVFLYADTEKAKHAGRMANELTQAGFRFELREITANVVDACRQDSPRRREVIRSRAPLAARLFLKNELANYAAVEGSLKFQRFAAGERRYYMTAAVPA</sequence>
<dbReference type="SUPFAM" id="SSF53335">
    <property type="entry name" value="S-adenosyl-L-methionine-dependent methyltransferases"/>
    <property type="match status" value="1"/>
</dbReference>